<sequence length="325" mass="35323">MRFSVRLNNDLPLREYARLARAAEAAGFDQIWVSHDLFLRSAPVLLATMLQATERIAVGSGVLNPYTLHPAELAMLAATLDELSGGRFLLGLAAGAANFLGWIGIRQERPLATTRQAILAIRAALAGEPVPGWGPEAYLRFPACLVPIYLGAMSPGMLRLAGELADGVLPLLFPPEHFATVAPLIAEGAARAGRSLDEIDLVACVWCSIADDRERAEAVLRDKIAYYGSALSPLILNRLGLTREDFQAIDRALQIERDPVKARRLVSEPMLRIGLVGTPREIIPRLERLVEMGARHLSFGPPLGPDPVTAIELLGREVLPHFARC</sequence>
<organism evidence="3">
    <name type="scientific">Thermorudis sp</name>
    <dbReference type="NCBI Taxonomy" id="1969470"/>
    <lineage>
        <taxon>Bacteria</taxon>
        <taxon>Pseudomonadati</taxon>
        <taxon>Thermomicrobiota</taxon>
        <taxon>Thermomicrobia</taxon>
        <taxon>Thermomicrobia incertae sedis</taxon>
        <taxon>Thermorudis</taxon>
    </lineage>
</organism>
<feature type="domain" description="Luciferase-like" evidence="2">
    <location>
        <begin position="10"/>
        <end position="296"/>
    </location>
</feature>
<comment type="caution">
    <text evidence="3">The sequence shown here is derived from an EMBL/GenBank/DDBJ whole genome shotgun (WGS) entry which is preliminary data.</text>
</comment>
<dbReference type="InterPro" id="IPR011251">
    <property type="entry name" value="Luciferase-like_dom"/>
</dbReference>
<evidence type="ECO:0000256" key="1">
    <source>
        <dbReference type="ARBA" id="ARBA00023002"/>
    </source>
</evidence>
<evidence type="ECO:0000259" key="2">
    <source>
        <dbReference type="Pfam" id="PF00296"/>
    </source>
</evidence>
<accession>A0A7C3A848</accession>
<dbReference type="PANTHER" id="PTHR43244">
    <property type="match status" value="1"/>
</dbReference>
<evidence type="ECO:0000313" key="3">
    <source>
        <dbReference type="EMBL" id="HEX70692.1"/>
    </source>
</evidence>
<dbReference type="AlphaFoldDB" id="A0A7C3A848"/>
<protein>
    <submittedName>
        <fullName evidence="3">LLM class flavin-dependent oxidoreductase</fullName>
    </submittedName>
</protein>
<dbReference type="Gene3D" id="3.20.20.30">
    <property type="entry name" value="Luciferase-like domain"/>
    <property type="match status" value="1"/>
</dbReference>
<dbReference type="GO" id="GO:0016705">
    <property type="term" value="F:oxidoreductase activity, acting on paired donors, with incorporation or reduction of molecular oxygen"/>
    <property type="evidence" value="ECO:0007669"/>
    <property type="project" value="InterPro"/>
</dbReference>
<dbReference type="InterPro" id="IPR050564">
    <property type="entry name" value="F420-G6PD/mer"/>
</dbReference>
<reference evidence="3" key="1">
    <citation type="journal article" date="2020" name="mSystems">
        <title>Genome- and Community-Level Interaction Insights into Carbon Utilization and Element Cycling Functions of Hydrothermarchaeota in Hydrothermal Sediment.</title>
        <authorList>
            <person name="Zhou Z."/>
            <person name="Liu Y."/>
            <person name="Xu W."/>
            <person name="Pan J."/>
            <person name="Luo Z.H."/>
            <person name="Li M."/>
        </authorList>
    </citation>
    <scope>NUCLEOTIDE SEQUENCE [LARGE SCALE GENOMIC DNA]</scope>
    <source>
        <strain evidence="3">SpSt-192</strain>
    </source>
</reference>
<dbReference type="SUPFAM" id="SSF51679">
    <property type="entry name" value="Bacterial luciferase-like"/>
    <property type="match status" value="1"/>
</dbReference>
<dbReference type="PANTHER" id="PTHR43244:SF1">
    <property type="entry name" value="5,10-METHYLENETETRAHYDROMETHANOPTERIN REDUCTASE"/>
    <property type="match status" value="1"/>
</dbReference>
<dbReference type="EMBL" id="DSID01000419">
    <property type="protein sequence ID" value="HEX70692.1"/>
    <property type="molecule type" value="Genomic_DNA"/>
</dbReference>
<gene>
    <name evidence="3" type="ORF">ENP13_05555</name>
</gene>
<dbReference type="Pfam" id="PF00296">
    <property type="entry name" value="Bac_luciferase"/>
    <property type="match status" value="1"/>
</dbReference>
<keyword evidence="1" id="KW-0560">Oxidoreductase</keyword>
<proteinExistence type="predicted"/>
<name>A0A7C3A848_9BACT</name>
<dbReference type="CDD" id="cd01097">
    <property type="entry name" value="Tetrahydromethanopterin_reductase"/>
    <property type="match status" value="1"/>
</dbReference>
<dbReference type="InterPro" id="IPR036661">
    <property type="entry name" value="Luciferase-like_sf"/>
</dbReference>